<evidence type="ECO:0000313" key="1">
    <source>
        <dbReference type="EMBL" id="MCJ2184797.1"/>
    </source>
</evidence>
<sequence length="73" mass="7946">MPVYQLHFAEDGVGLAQRLEFTASDSSEALIVAHKEAANRNAELWLGDTRLCAIRRNRAPVPDGAVSWGALVI</sequence>
<protein>
    <submittedName>
        <fullName evidence="1">Uncharacterized protein</fullName>
    </submittedName>
</protein>
<gene>
    <name evidence="1" type="ORF">MTR62_19185</name>
</gene>
<evidence type="ECO:0000313" key="2">
    <source>
        <dbReference type="Proteomes" id="UP001162881"/>
    </source>
</evidence>
<keyword evidence="2" id="KW-1185">Reference proteome</keyword>
<dbReference type="Proteomes" id="UP001162881">
    <property type="component" value="Unassembled WGS sequence"/>
</dbReference>
<proteinExistence type="predicted"/>
<accession>A0ABT0BIA0</accession>
<organism evidence="1 2">
    <name type="scientific">Novosphingobium organovorum</name>
    <dbReference type="NCBI Taxonomy" id="2930092"/>
    <lineage>
        <taxon>Bacteria</taxon>
        <taxon>Pseudomonadati</taxon>
        <taxon>Pseudomonadota</taxon>
        <taxon>Alphaproteobacteria</taxon>
        <taxon>Sphingomonadales</taxon>
        <taxon>Sphingomonadaceae</taxon>
        <taxon>Novosphingobium</taxon>
    </lineage>
</organism>
<dbReference type="EMBL" id="JALHLF010000149">
    <property type="protein sequence ID" value="MCJ2184797.1"/>
    <property type="molecule type" value="Genomic_DNA"/>
</dbReference>
<dbReference type="RefSeq" id="WP_244023969.1">
    <property type="nucleotide sequence ID" value="NZ_JALHLF010000149.1"/>
</dbReference>
<reference evidence="1" key="1">
    <citation type="submission" date="2022-03" db="EMBL/GenBank/DDBJ databases">
        <title>Identification of a novel bacterium isolated from mangrove sediments.</title>
        <authorList>
            <person name="Pan X."/>
        </authorList>
    </citation>
    <scope>NUCLEOTIDE SEQUENCE</scope>
    <source>
        <strain evidence="1">B1949</strain>
    </source>
</reference>
<name>A0ABT0BIA0_9SPHN</name>
<comment type="caution">
    <text evidence="1">The sequence shown here is derived from an EMBL/GenBank/DDBJ whole genome shotgun (WGS) entry which is preliminary data.</text>
</comment>